<keyword evidence="3" id="KW-0687">Ribonucleoprotein</keyword>
<evidence type="ECO:0000256" key="3">
    <source>
        <dbReference type="ARBA" id="ARBA00023274"/>
    </source>
</evidence>
<name>A0A2Z6T729_9LACO</name>
<dbReference type="InterPro" id="IPR050437">
    <property type="entry name" value="Ribos_protein_bS1-like"/>
</dbReference>
<organism evidence="5 6">
    <name type="scientific">Lactobacillus rodentium</name>
    <dbReference type="NCBI Taxonomy" id="947835"/>
    <lineage>
        <taxon>Bacteria</taxon>
        <taxon>Bacillati</taxon>
        <taxon>Bacillota</taxon>
        <taxon>Bacilli</taxon>
        <taxon>Lactobacillales</taxon>
        <taxon>Lactobacillaceae</taxon>
        <taxon>Lactobacillus</taxon>
    </lineage>
</organism>
<reference evidence="6" key="1">
    <citation type="submission" date="2018-03" db="EMBL/GenBank/DDBJ databases">
        <title>New taxa in the Lactobacillus gasseri group.</title>
        <authorList>
            <person name="Tanizawa Y."/>
            <person name="Tohno M."/>
            <person name="Endo A."/>
            <person name="Arita M."/>
        </authorList>
    </citation>
    <scope>NUCLEOTIDE SEQUENCE [LARGE SCALE GENOMIC DNA]</scope>
    <source>
        <strain evidence="6">DSM 24759</strain>
    </source>
</reference>
<evidence type="ECO:0000256" key="2">
    <source>
        <dbReference type="ARBA" id="ARBA00022980"/>
    </source>
</evidence>
<dbReference type="GO" id="GO:0006412">
    <property type="term" value="P:translation"/>
    <property type="evidence" value="ECO:0007669"/>
    <property type="project" value="TreeGrafter"/>
</dbReference>
<keyword evidence="2" id="KW-0689">Ribosomal protein</keyword>
<dbReference type="SMART" id="SM00316">
    <property type="entry name" value="S1"/>
    <property type="match status" value="1"/>
</dbReference>
<accession>A0A2Z6T729</accession>
<dbReference type="Gene3D" id="2.40.50.140">
    <property type="entry name" value="Nucleic acid-binding proteins"/>
    <property type="match status" value="1"/>
</dbReference>
<evidence type="ECO:0000259" key="4">
    <source>
        <dbReference type="PROSITE" id="PS50126"/>
    </source>
</evidence>
<dbReference type="InterPro" id="IPR012340">
    <property type="entry name" value="NA-bd_OB-fold"/>
</dbReference>
<proteinExistence type="inferred from homology"/>
<keyword evidence="6" id="KW-1185">Reference proteome</keyword>
<comment type="caution">
    <text evidence="5">The sequence shown here is derived from an EMBL/GenBank/DDBJ whole genome shotgun (WGS) entry which is preliminary data.</text>
</comment>
<dbReference type="InterPro" id="IPR003029">
    <property type="entry name" value="S1_domain"/>
</dbReference>
<evidence type="ECO:0000313" key="6">
    <source>
        <dbReference type="Proteomes" id="UP000257317"/>
    </source>
</evidence>
<feature type="domain" description="S1 motif" evidence="4">
    <location>
        <begin position="9"/>
        <end position="75"/>
    </location>
</feature>
<dbReference type="Pfam" id="PF00575">
    <property type="entry name" value="S1"/>
    <property type="match status" value="1"/>
</dbReference>
<sequence length="124" mass="14322">MLKMNFQIGQVVKGVINGIQQYGIFVRLDKMNEGLLHISEINKTNPSVHYKVGNEIKVMILDIDPFSDQISLSQRGLLATPINIRRKRRHFWTSRSVKTGFKPLKDALPQEIRIGIKKYKKYLA</sequence>
<dbReference type="GO" id="GO:1990904">
    <property type="term" value="C:ribonucleoprotein complex"/>
    <property type="evidence" value="ECO:0007669"/>
    <property type="project" value="UniProtKB-KW"/>
</dbReference>
<dbReference type="PANTHER" id="PTHR10724:SF7">
    <property type="entry name" value="SMALL RIBOSOMAL SUBUNIT PROTEIN BS1C"/>
    <property type="match status" value="1"/>
</dbReference>
<dbReference type="Proteomes" id="UP000257317">
    <property type="component" value="Unassembled WGS sequence"/>
</dbReference>
<evidence type="ECO:0000313" key="5">
    <source>
        <dbReference type="EMBL" id="GBG04341.1"/>
    </source>
</evidence>
<protein>
    <submittedName>
        <fullName evidence="5">RNA-binding protein</fullName>
    </submittedName>
</protein>
<comment type="similarity">
    <text evidence="1">Belongs to the bacterial ribosomal protein bS1 family.</text>
</comment>
<dbReference type="AlphaFoldDB" id="A0A2Z6T729"/>
<dbReference type="SUPFAM" id="SSF50249">
    <property type="entry name" value="Nucleic acid-binding proteins"/>
    <property type="match status" value="1"/>
</dbReference>
<dbReference type="EMBL" id="BFBY01000001">
    <property type="protein sequence ID" value="GBG04341.1"/>
    <property type="molecule type" value="Genomic_DNA"/>
</dbReference>
<dbReference type="PANTHER" id="PTHR10724">
    <property type="entry name" value="30S RIBOSOMAL PROTEIN S1"/>
    <property type="match status" value="1"/>
</dbReference>
<dbReference type="PROSITE" id="PS50126">
    <property type="entry name" value="S1"/>
    <property type="match status" value="1"/>
</dbReference>
<gene>
    <name evidence="5" type="ORF">LrDSM24759_02550</name>
</gene>
<dbReference type="GO" id="GO:0003735">
    <property type="term" value="F:structural constituent of ribosome"/>
    <property type="evidence" value="ECO:0007669"/>
    <property type="project" value="TreeGrafter"/>
</dbReference>
<dbReference type="GO" id="GO:0003729">
    <property type="term" value="F:mRNA binding"/>
    <property type="evidence" value="ECO:0007669"/>
    <property type="project" value="TreeGrafter"/>
</dbReference>
<dbReference type="GO" id="GO:0005840">
    <property type="term" value="C:ribosome"/>
    <property type="evidence" value="ECO:0007669"/>
    <property type="project" value="UniProtKB-KW"/>
</dbReference>
<evidence type="ECO:0000256" key="1">
    <source>
        <dbReference type="ARBA" id="ARBA00006767"/>
    </source>
</evidence>